<keyword evidence="1" id="KW-0472">Membrane</keyword>
<feature type="transmembrane region" description="Helical" evidence="1">
    <location>
        <begin position="14"/>
        <end position="41"/>
    </location>
</feature>
<comment type="caution">
    <text evidence="2">The sequence shown here is derived from an EMBL/GenBank/DDBJ whole genome shotgun (WGS) entry which is preliminary data.</text>
</comment>
<dbReference type="PROSITE" id="PS51257">
    <property type="entry name" value="PROKAR_LIPOPROTEIN"/>
    <property type="match status" value="1"/>
</dbReference>
<dbReference type="EMBL" id="BMYR01000005">
    <property type="protein sequence ID" value="GGW59448.1"/>
    <property type="molecule type" value="Genomic_DNA"/>
</dbReference>
<keyword evidence="1" id="KW-1133">Transmembrane helix</keyword>
<evidence type="ECO:0000313" key="3">
    <source>
        <dbReference type="Proteomes" id="UP000634667"/>
    </source>
</evidence>
<protein>
    <recommendedName>
        <fullName evidence="4">DUF218 domain-containing protein</fullName>
    </recommendedName>
</protein>
<evidence type="ECO:0000256" key="1">
    <source>
        <dbReference type="SAM" id="Phobius"/>
    </source>
</evidence>
<gene>
    <name evidence="2" type="ORF">GCM10008111_14420</name>
</gene>
<evidence type="ECO:0000313" key="2">
    <source>
        <dbReference type="EMBL" id="GGW59448.1"/>
    </source>
</evidence>
<keyword evidence="3" id="KW-1185">Reference proteome</keyword>
<evidence type="ECO:0008006" key="4">
    <source>
        <dbReference type="Google" id="ProtNLM"/>
    </source>
</evidence>
<proteinExistence type="predicted"/>
<dbReference type="RefSeq" id="WP_189481998.1">
    <property type="nucleotide sequence ID" value="NZ_BMYR01000005.1"/>
</dbReference>
<reference evidence="3" key="1">
    <citation type="journal article" date="2019" name="Int. J. Syst. Evol. Microbiol.">
        <title>The Global Catalogue of Microorganisms (GCM) 10K type strain sequencing project: providing services to taxonomists for standard genome sequencing and annotation.</title>
        <authorList>
            <consortium name="The Broad Institute Genomics Platform"/>
            <consortium name="The Broad Institute Genome Sequencing Center for Infectious Disease"/>
            <person name="Wu L."/>
            <person name="Ma J."/>
        </authorList>
    </citation>
    <scope>NUCLEOTIDE SEQUENCE [LARGE SCALE GENOMIC DNA]</scope>
    <source>
        <strain evidence="3">KCTC 23723</strain>
    </source>
</reference>
<accession>A0ABQ2WNF6</accession>
<name>A0ABQ2WNF6_9ALTE</name>
<dbReference type="Proteomes" id="UP000634667">
    <property type="component" value="Unassembled WGS sequence"/>
</dbReference>
<sequence>MKDLLEPFLYPHNLLFYGLLLACICYKKKGLWFLLLFYYLVGNTFLANQVRHWYSQNTQKLSEQPMSILAMPQEGAISTDMPALYVVLGCGGSAAQLPACASARLNVLVSELSKHPNAPAAVLITTRYCQPYLDYLRQRSEQTVIDCFDAGDNTYQEFASLAQRLDKTRYYRFITSDFHSWRVSKLLAQHHFTATVGAVSTQTFRPVNCTLNCLFTINLTNLDFYSKLTAEFMSYAVYRFGGARLTGVVSDKNTP</sequence>
<keyword evidence="1" id="KW-0812">Transmembrane</keyword>
<organism evidence="2 3">
    <name type="scientific">Alishewanella tabrizica</name>
    <dbReference type="NCBI Taxonomy" id="671278"/>
    <lineage>
        <taxon>Bacteria</taxon>
        <taxon>Pseudomonadati</taxon>
        <taxon>Pseudomonadota</taxon>
        <taxon>Gammaproteobacteria</taxon>
        <taxon>Alteromonadales</taxon>
        <taxon>Alteromonadaceae</taxon>
        <taxon>Alishewanella</taxon>
    </lineage>
</organism>